<evidence type="ECO:0000256" key="13">
    <source>
        <dbReference type="ARBA" id="ARBA00047298"/>
    </source>
</evidence>
<name>A0AAD7XK85_9STRA</name>
<evidence type="ECO:0000256" key="9">
    <source>
        <dbReference type="ARBA" id="ARBA00022777"/>
    </source>
</evidence>
<organism evidence="19 20">
    <name type="scientific">Chrysophaeum taylorii</name>
    <dbReference type="NCBI Taxonomy" id="2483200"/>
    <lineage>
        <taxon>Eukaryota</taxon>
        <taxon>Sar</taxon>
        <taxon>Stramenopiles</taxon>
        <taxon>Ochrophyta</taxon>
        <taxon>Pelagophyceae</taxon>
        <taxon>Pelagomonadales</taxon>
        <taxon>Pelagomonadaceae</taxon>
        <taxon>Chrysophaeum</taxon>
    </lineage>
</organism>
<feature type="domain" description="Protein kinase" evidence="16">
    <location>
        <begin position="299"/>
        <end position="562"/>
    </location>
</feature>
<dbReference type="Gene3D" id="3.30.200.20">
    <property type="entry name" value="Phosphorylase Kinase, domain 1"/>
    <property type="match status" value="2"/>
</dbReference>
<dbReference type="GO" id="GO:0046872">
    <property type="term" value="F:metal ion binding"/>
    <property type="evidence" value="ECO:0007669"/>
    <property type="project" value="UniProtKB-KW"/>
</dbReference>
<dbReference type="GO" id="GO:0004691">
    <property type="term" value="F:cAMP-dependent protein kinase activity"/>
    <property type="evidence" value="ECO:0007669"/>
    <property type="project" value="TreeGrafter"/>
</dbReference>
<comment type="cofactor">
    <cofactor evidence="1">
        <name>Mg(2+)</name>
        <dbReference type="ChEBI" id="CHEBI:18420"/>
    </cofactor>
</comment>
<keyword evidence="20" id="KW-1185">Reference proteome</keyword>
<dbReference type="EC" id="2.7.11.12" evidence="3"/>
<dbReference type="PROSITE" id="PS50011">
    <property type="entry name" value="PROTEIN_KINASE_DOM"/>
    <property type="match status" value="1"/>
</dbReference>
<comment type="similarity">
    <text evidence="2">Belongs to the protein kinase superfamily. AGC Ser/Thr protein kinase family. cGMP subfamily.</text>
</comment>
<dbReference type="Gene3D" id="1.10.510.10">
    <property type="entry name" value="Transferase(Phosphotransferase) domain 1"/>
    <property type="match status" value="2"/>
</dbReference>
<comment type="caution">
    <text evidence="19">The sequence shown here is derived from an EMBL/GenBank/DDBJ whole genome shotgun (WGS) entry which is preliminary data.</text>
</comment>
<comment type="catalytic activity">
    <reaction evidence="13">
        <text>L-threonyl-[protein] + ATP = O-phospho-L-threonyl-[protein] + ADP + H(+)</text>
        <dbReference type="Rhea" id="RHEA:46608"/>
        <dbReference type="Rhea" id="RHEA-COMP:11060"/>
        <dbReference type="Rhea" id="RHEA-COMP:11605"/>
        <dbReference type="ChEBI" id="CHEBI:15378"/>
        <dbReference type="ChEBI" id="CHEBI:30013"/>
        <dbReference type="ChEBI" id="CHEBI:30616"/>
        <dbReference type="ChEBI" id="CHEBI:61977"/>
        <dbReference type="ChEBI" id="CHEBI:456216"/>
        <dbReference type="EC" id="2.7.11.12"/>
    </reaction>
</comment>
<dbReference type="PANTHER" id="PTHR24353">
    <property type="entry name" value="CYCLIC NUCLEOTIDE-DEPENDENT PROTEIN KINASE"/>
    <property type="match status" value="1"/>
</dbReference>
<evidence type="ECO:0000256" key="14">
    <source>
        <dbReference type="ARBA" id="ARBA00047462"/>
    </source>
</evidence>
<evidence type="ECO:0000256" key="12">
    <source>
        <dbReference type="ARBA" id="ARBA00024113"/>
    </source>
</evidence>
<dbReference type="AlphaFoldDB" id="A0AAD7XK85"/>
<dbReference type="SMART" id="SM00100">
    <property type="entry name" value="cNMP"/>
    <property type="match status" value="1"/>
</dbReference>
<dbReference type="Gene3D" id="2.60.120.10">
    <property type="entry name" value="Jelly Rolls"/>
    <property type="match status" value="1"/>
</dbReference>
<dbReference type="SUPFAM" id="SSF51206">
    <property type="entry name" value="cAMP-binding domain-like"/>
    <property type="match status" value="1"/>
</dbReference>
<evidence type="ECO:0000256" key="3">
    <source>
        <dbReference type="ARBA" id="ARBA00012428"/>
    </source>
</evidence>
<dbReference type="PROSITE" id="PS50042">
    <property type="entry name" value="CNMP_BINDING_3"/>
    <property type="match status" value="1"/>
</dbReference>
<keyword evidence="9" id="KW-0418">Kinase</keyword>
<dbReference type="Pfam" id="PF00069">
    <property type="entry name" value="Pkinase"/>
    <property type="match status" value="1"/>
</dbReference>
<evidence type="ECO:0000256" key="5">
    <source>
        <dbReference type="ARBA" id="ARBA00022527"/>
    </source>
</evidence>
<keyword evidence="4" id="KW-0963">Cytoplasm</keyword>
<dbReference type="SMART" id="SM00133">
    <property type="entry name" value="S_TK_X"/>
    <property type="match status" value="1"/>
</dbReference>
<evidence type="ECO:0000256" key="2">
    <source>
        <dbReference type="ARBA" id="ARBA00006352"/>
    </source>
</evidence>
<evidence type="ECO:0000259" key="16">
    <source>
        <dbReference type="PROSITE" id="PS50011"/>
    </source>
</evidence>
<keyword evidence="7" id="KW-0479">Metal-binding</keyword>
<dbReference type="CDD" id="cd00038">
    <property type="entry name" value="CAP_ED"/>
    <property type="match status" value="1"/>
</dbReference>
<accession>A0AAD7XK85</accession>
<dbReference type="SUPFAM" id="SSF56112">
    <property type="entry name" value="Protein kinase-like (PK-like)"/>
    <property type="match status" value="1"/>
</dbReference>
<dbReference type="PROSITE" id="PS00888">
    <property type="entry name" value="CNMP_BINDING_1"/>
    <property type="match status" value="1"/>
</dbReference>
<dbReference type="InterPro" id="IPR018490">
    <property type="entry name" value="cNMP-bd_dom_sf"/>
</dbReference>
<evidence type="ECO:0000259" key="17">
    <source>
        <dbReference type="PROSITE" id="PS50042"/>
    </source>
</evidence>
<dbReference type="EMBL" id="JAQMWT010000578">
    <property type="protein sequence ID" value="KAJ8599235.1"/>
    <property type="molecule type" value="Genomic_DNA"/>
</dbReference>
<evidence type="ECO:0000256" key="1">
    <source>
        <dbReference type="ARBA" id="ARBA00001946"/>
    </source>
</evidence>
<dbReference type="InterPro" id="IPR000719">
    <property type="entry name" value="Prot_kinase_dom"/>
</dbReference>
<dbReference type="GO" id="GO:0004692">
    <property type="term" value="F:cGMP-dependent protein kinase activity"/>
    <property type="evidence" value="ECO:0007669"/>
    <property type="project" value="UniProtKB-EC"/>
</dbReference>
<evidence type="ECO:0000259" key="18">
    <source>
        <dbReference type="PROSITE" id="PS51285"/>
    </source>
</evidence>
<dbReference type="InterPro" id="IPR011009">
    <property type="entry name" value="Kinase-like_dom_sf"/>
</dbReference>
<keyword evidence="8 15" id="KW-0547">Nucleotide-binding</keyword>
<feature type="domain" description="Cyclic nucleotide-binding" evidence="17">
    <location>
        <begin position="89"/>
        <end position="197"/>
    </location>
</feature>
<reference evidence="19" key="1">
    <citation type="submission" date="2023-01" db="EMBL/GenBank/DDBJ databases">
        <title>Metagenome sequencing of chrysophaentin producing Chrysophaeum taylorii.</title>
        <authorList>
            <person name="Davison J."/>
            <person name="Bewley C."/>
        </authorList>
    </citation>
    <scope>NUCLEOTIDE SEQUENCE</scope>
    <source>
        <strain evidence="19">NIES-1699</strain>
    </source>
</reference>
<evidence type="ECO:0000256" key="8">
    <source>
        <dbReference type="ARBA" id="ARBA00022741"/>
    </source>
</evidence>
<feature type="binding site" evidence="15">
    <location>
        <position position="326"/>
    </location>
    <ligand>
        <name>ATP</name>
        <dbReference type="ChEBI" id="CHEBI:30616"/>
    </ligand>
</feature>
<comment type="catalytic activity">
    <reaction evidence="14">
        <text>L-seryl-[protein] + ATP = O-phospho-L-seryl-[protein] + ADP + H(+)</text>
        <dbReference type="Rhea" id="RHEA:17989"/>
        <dbReference type="Rhea" id="RHEA-COMP:9863"/>
        <dbReference type="Rhea" id="RHEA-COMP:11604"/>
        <dbReference type="ChEBI" id="CHEBI:15378"/>
        <dbReference type="ChEBI" id="CHEBI:29999"/>
        <dbReference type="ChEBI" id="CHEBI:30616"/>
        <dbReference type="ChEBI" id="CHEBI:83421"/>
        <dbReference type="ChEBI" id="CHEBI:456216"/>
        <dbReference type="EC" id="2.7.11.12"/>
    </reaction>
</comment>
<dbReference type="InterPro" id="IPR000961">
    <property type="entry name" value="AGC-kinase_C"/>
</dbReference>
<feature type="domain" description="AGC-kinase C-terminal" evidence="18">
    <location>
        <begin position="502"/>
        <end position="562"/>
    </location>
</feature>
<keyword evidence="5" id="KW-0723">Serine/threonine-protein kinase</keyword>
<evidence type="ECO:0000256" key="10">
    <source>
        <dbReference type="ARBA" id="ARBA00022840"/>
    </source>
</evidence>
<dbReference type="PANTHER" id="PTHR24353:SF37">
    <property type="entry name" value="CAMP-DEPENDENT PROTEIN KINASE CATALYTIC SUBUNIT PRKX"/>
    <property type="match status" value="1"/>
</dbReference>
<dbReference type="InterPro" id="IPR000595">
    <property type="entry name" value="cNMP-bd_dom"/>
</dbReference>
<dbReference type="PRINTS" id="PR00103">
    <property type="entry name" value="CAMPKINASE"/>
</dbReference>
<keyword evidence="11" id="KW-0460">Magnesium</keyword>
<sequence length="562" mass="61894">MGRQGRWGVGKEQAEGIVRSMEALECPAQNLLSEAGRARGWRPAGRIGSGDRGVVVLEDRPEAVSVGALASSSNTSLDEIFTDLKTVKILQGLPAAHLYKLAAHVSKEKFGAGSVIIKKGETGDKFYMLKKGVVECRRIGAEDARVELLAGSHFGERALTHRQPRACDVVAKTAAECITLSKSDFEALLGNVVNVVRASRSNRNLHPDKVYENLEKGFLGANETLPASEDHFIAVTKGRLILDRPAGIIRAVDEGESYDGPWSKGTAETDVEFYKLRKREAELSTTDFHQHTPEFFDSLDVGRTLGTGTFGRVKLATRGDETYALKLLVKQAMVDLNQAESVELERRILFKLRGHPFVLHCHATFQSKDVCFFVLEFVQGGELFSRVEGGVHEDEALFHSACVIDALDHIHAKAIVYRDLKPETPECVLGKGYGFDVDLWAFGVLVYETLAGRSPFYASNPDDTMTVFRLIAFVTGLLARDLKERLGARHGAPSIKAHAFFSPIDFDNLRAKKLTPPYVPNLKTATDASLFDAYPEDMALKPYEGDNKIFSDFGPKVRFSSS</sequence>
<evidence type="ECO:0000256" key="7">
    <source>
        <dbReference type="ARBA" id="ARBA00022723"/>
    </source>
</evidence>
<proteinExistence type="inferred from homology"/>
<evidence type="ECO:0000256" key="11">
    <source>
        <dbReference type="ARBA" id="ARBA00022842"/>
    </source>
</evidence>
<evidence type="ECO:0000256" key="6">
    <source>
        <dbReference type="ARBA" id="ARBA00022679"/>
    </source>
</evidence>
<dbReference type="GO" id="GO:0005952">
    <property type="term" value="C:cAMP-dependent protein kinase complex"/>
    <property type="evidence" value="ECO:0007669"/>
    <property type="project" value="TreeGrafter"/>
</dbReference>
<gene>
    <name evidence="19" type="ORF">CTAYLR_006401</name>
</gene>
<dbReference type="InterPro" id="IPR014710">
    <property type="entry name" value="RmlC-like_jellyroll"/>
</dbReference>
<evidence type="ECO:0000313" key="19">
    <source>
        <dbReference type="EMBL" id="KAJ8599235.1"/>
    </source>
</evidence>
<protein>
    <recommendedName>
        <fullName evidence="12">cGMP-dependent protein kinase</fullName>
        <ecNumber evidence="3">2.7.11.12</ecNumber>
    </recommendedName>
</protein>
<evidence type="ECO:0000313" key="20">
    <source>
        <dbReference type="Proteomes" id="UP001230188"/>
    </source>
</evidence>
<dbReference type="PROSITE" id="PS00107">
    <property type="entry name" value="PROTEIN_KINASE_ATP"/>
    <property type="match status" value="1"/>
</dbReference>
<evidence type="ECO:0000256" key="4">
    <source>
        <dbReference type="ARBA" id="ARBA00022490"/>
    </source>
</evidence>
<dbReference type="InterPro" id="IPR018488">
    <property type="entry name" value="cNMP-bd_CS"/>
</dbReference>
<keyword evidence="10 15" id="KW-0067">ATP-binding</keyword>
<dbReference type="PROSITE" id="PS51285">
    <property type="entry name" value="AGC_KINASE_CTER"/>
    <property type="match status" value="1"/>
</dbReference>
<dbReference type="Pfam" id="PF00027">
    <property type="entry name" value="cNMP_binding"/>
    <property type="match status" value="1"/>
</dbReference>
<keyword evidence="6" id="KW-0808">Transferase</keyword>
<dbReference type="InterPro" id="IPR017441">
    <property type="entry name" value="Protein_kinase_ATP_BS"/>
</dbReference>
<dbReference type="GO" id="GO:0005524">
    <property type="term" value="F:ATP binding"/>
    <property type="evidence" value="ECO:0007669"/>
    <property type="project" value="UniProtKB-UniRule"/>
</dbReference>
<evidence type="ECO:0000256" key="15">
    <source>
        <dbReference type="PROSITE-ProRule" id="PRU10141"/>
    </source>
</evidence>
<dbReference type="Proteomes" id="UP001230188">
    <property type="component" value="Unassembled WGS sequence"/>
</dbReference>